<dbReference type="EMBL" id="LNYT01000017">
    <property type="protein sequence ID" value="KTD47874.1"/>
    <property type="molecule type" value="Genomic_DNA"/>
</dbReference>
<dbReference type="PATRIC" id="fig|458.5.peg.1573"/>
<gene>
    <name evidence="5" type="ORF">Lrub_1511</name>
</gene>
<keyword evidence="2 3" id="KW-0378">Hydrolase</keyword>
<dbReference type="PROSITE" id="PS51462">
    <property type="entry name" value="NUDIX"/>
    <property type="match status" value="1"/>
</dbReference>
<dbReference type="CDD" id="cd04680">
    <property type="entry name" value="NUDIX_Hydrolase"/>
    <property type="match status" value="1"/>
</dbReference>
<dbReference type="STRING" id="458.Lrub_1511"/>
<dbReference type="PRINTS" id="PR00502">
    <property type="entry name" value="NUDIXFAMILY"/>
</dbReference>
<evidence type="ECO:0000313" key="5">
    <source>
        <dbReference type="EMBL" id="KTD47874.1"/>
    </source>
</evidence>
<comment type="cofactor">
    <cofactor evidence="1">
        <name>Mg(2+)</name>
        <dbReference type="ChEBI" id="CHEBI:18420"/>
    </cofactor>
</comment>
<evidence type="ECO:0000259" key="4">
    <source>
        <dbReference type="PROSITE" id="PS51462"/>
    </source>
</evidence>
<sequence length="154" mass="17674">MNVRPLYQIANRTLRKCQSWLGISTLGARAIIINQNNQVLLVKHTYQPHWYIPGGGVKKGESTKAALLRELKEEVGLTALEDPTLFGIYHHLYLKVNDYPVVYIVKKFSLTETFSPEIEDTGWFDYTALPEMTSPGTKRRLTEYFTNQPPSEAW</sequence>
<keyword evidence="6" id="KW-1185">Reference proteome</keyword>
<dbReference type="Proteomes" id="UP000054608">
    <property type="component" value="Unassembled WGS sequence"/>
</dbReference>
<dbReference type="OrthoDB" id="9791228at2"/>
<dbReference type="Pfam" id="PF00293">
    <property type="entry name" value="NUDIX"/>
    <property type="match status" value="1"/>
</dbReference>
<dbReference type="InterPro" id="IPR020476">
    <property type="entry name" value="Nudix_hydrolase"/>
</dbReference>
<dbReference type="RefSeq" id="WP_058531617.1">
    <property type="nucleotide sequence ID" value="NZ_CAAAIN010000021.1"/>
</dbReference>
<dbReference type="AlphaFoldDB" id="A0A0W0XU12"/>
<dbReference type="GO" id="GO:0016787">
    <property type="term" value="F:hydrolase activity"/>
    <property type="evidence" value="ECO:0007669"/>
    <property type="project" value="UniProtKB-KW"/>
</dbReference>
<evidence type="ECO:0000256" key="1">
    <source>
        <dbReference type="ARBA" id="ARBA00001946"/>
    </source>
</evidence>
<evidence type="ECO:0000256" key="2">
    <source>
        <dbReference type="ARBA" id="ARBA00022801"/>
    </source>
</evidence>
<reference evidence="5 6" key="1">
    <citation type="submission" date="2015-11" db="EMBL/GenBank/DDBJ databases">
        <title>Genomic analysis of 38 Legionella species identifies large and diverse effector repertoires.</title>
        <authorList>
            <person name="Burstein D."/>
            <person name="Amaro F."/>
            <person name="Zusman T."/>
            <person name="Lifshitz Z."/>
            <person name="Cohen O."/>
            <person name="Gilbert J.A."/>
            <person name="Pupko T."/>
            <person name="Shuman H.A."/>
            <person name="Segal G."/>
        </authorList>
    </citation>
    <scope>NUCLEOTIDE SEQUENCE [LARGE SCALE GENOMIC DNA]</scope>
    <source>
        <strain evidence="5 6">WA-270A-C2</strain>
    </source>
</reference>
<dbReference type="InterPro" id="IPR015797">
    <property type="entry name" value="NUDIX_hydrolase-like_dom_sf"/>
</dbReference>
<protein>
    <submittedName>
        <fullName evidence="5">MutT/nudix family protein</fullName>
    </submittedName>
</protein>
<comment type="similarity">
    <text evidence="3">Belongs to the Nudix hydrolase family.</text>
</comment>
<feature type="domain" description="Nudix hydrolase" evidence="4">
    <location>
        <begin position="23"/>
        <end position="147"/>
    </location>
</feature>
<proteinExistence type="inferred from homology"/>
<accession>A0A0W0XU12</accession>
<evidence type="ECO:0000256" key="3">
    <source>
        <dbReference type="RuleBase" id="RU003476"/>
    </source>
</evidence>
<dbReference type="InterPro" id="IPR000086">
    <property type="entry name" value="NUDIX_hydrolase_dom"/>
</dbReference>
<dbReference type="PANTHER" id="PTHR43046">
    <property type="entry name" value="GDP-MANNOSE MANNOSYL HYDROLASE"/>
    <property type="match status" value="1"/>
</dbReference>
<name>A0A0W0XU12_9GAMM</name>
<organism evidence="5 6">
    <name type="scientific">Legionella rubrilucens</name>
    <dbReference type="NCBI Taxonomy" id="458"/>
    <lineage>
        <taxon>Bacteria</taxon>
        <taxon>Pseudomonadati</taxon>
        <taxon>Pseudomonadota</taxon>
        <taxon>Gammaproteobacteria</taxon>
        <taxon>Legionellales</taxon>
        <taxon>Legionellaceae</taxon>
        <taxon>Legionella</taxon>
    </lineage>
</organism>
<dbReference type="SUPFAM" id="SSF55811">
    <property type="entry name" value="Nudix"/>
    <property type="match status" value="1"/>
</dbReference>
<comment type="caution">
    <text evidence="5">The sequence shown here is derived from an EMBL/GenBank/DDBJ whole genome shotgun (WGS) entry which is preliminary data.</text>
</comment>
<dbReference type="PANTHER" id="PTHR43046:SF14">
    <property type="entry name" value="MUTT_NUDIX FAMILY PROTEIN"/>
    <property type="match status" value="1"/>
</dbReference>
<dbReference type="Gene3D" id="3.90.79.10">
    <property type="entry name" value="Nucleoside Triphosphate Pyrophosphohydrolase"/>
    <property type="match status" value="1"/>
</dbReference>
<evidence type="ECO:0000313" key="6">
    <source>
        <dbReference type="Proteomes" id="UP000054608"/>
    </source>
</evidence>
<dbReference type="PROSITE" id="PS00893">
    <property type="entry name" value="NUDIX_BOX"/>
    <property type="match status" value="1"/>
</dbReference>
<dbReference type="InterPro" id="IPR020084">
    <property type="entry name" value="NUDIX_hydrolase_CS"/>
</dbReference>